<comment type="caution">
    <text evidence="1">The sequence shown here is derived from an EMBL/GenBank/DDBJ whole genome shotgun (WGS) entry which is preliminary data.</text>
</comment>
<accession>A0ACC7PJT2</accession>
<dbReference type="Proteomes" id="UP001637618">
    <property type="component" value="Unassembled WGS sequence"/>
</dbReference>
<protein>
    <submittedName>
        <fullName evidence="1">Uncharacterized protein</fullName>
    </submittedName>
</protein>
<proteinExistence type="predicted"/>
<evidence type="ECO:0000313" key="2">
    <source>
        <dbReference type="Proteomes" id="UP001637618"/>
    </source>
</evidence>
<dbReference type="EMBL" id="JAPEQY010000028">
    <property type="protein sequence ID" value="MFO2480533.1"/>
    <property type="molecule type" value="Genomic_DNA"/>
</dbReference>
<name>A0ACC7PJT2_9PSED</name>
<reference evidence="1" key="1">
    <citation type="submission" date="2022-11" db="EMBL/GenBank/DDBJ databases">
        <title>Draft genome sequences of strains of Pseudomonas imrae sp. nov.</title>
        <authorList>
            <person name="Salva Serra F."/>
            <person name="Nimje P."/>
            <person name="Moore E.R.B."/>
            <person name="Marathe N.P."/>
        </authorList>
    </citation>
    <scope>NUCLEOTIDE SEQUENCE</scope>
    <source>
        <strain evidence="1">15FMM2</strain>
    </source>
</reference>
<sequence length="104" mass="11497">MWTKTRVVALLLLPFIAGCFAKPFQPPRAESQIWKKAGASEADVVRSMLACGEHDASGVDQTASLEVQAERFECMKRAGYTRSDGFDMCETNARHKLKACGTDR</sequence>
<keyword evidence="2" id="KW-1185">Reference proteome</keyword>
<evidence type="ECO:0000313" key="1">
    <source>
        <dbReference type="EMBL" id="MFO2480533.1"/>
    </source>
</evidence>
<organism evidence="1 2">
    <name type="scientific">Pseudomonas imrae</name>
    <dbReference type="NCBI Taxonomy" id="2992837"/>
    <lineage>
        <taxon>Bacteria</taxon>
        <taxon>Pseudomonadati</taxon>
        <taxon>Pseudomonadota</taxon>
        <taxon>Gammaproteobacteria</taxon>
        <taxon>Pseudomonadales</taxon>
        <taxon>Pseudomonadaceae</taxon>
        <taxon>Pseudomonas</taxon>
    </lineage>
</organism>
<gene>
    <name evidence="1" type="ORF">OOJ96_24425</name>
</gene>